<evidence type="ECO:0000259" key="2">
    <source>
        <dbReference type="Pfam" id="PF01569"/>
    </source>
</evidence>
<keyword evidence="1" id="KW-1133">Transmembrane helix</keyword>
<comment type="caution">
    <text evidence="3">The sequence shown here is derived from an EMBL/GenBank/DDBJ whole genome shotgun (WGS) entry which is preliminary data.</text>
</comment>
<keyword evidence="1" id="KW-0472">Membrane</keyword>
<feature type="transmembrane region" description="Helical" evidence="1">
    <location>
        <begin position="55"/>
        <end position="77"/>
    </location>
</feature>
<dbReference type="EMBL" id="JAIQDJ010000001">
    <property type="protein sequence ID" value="MBZ4184731.1"/>
    <property type="molecule type" value="Genomic_DNA"/>
</dbReference>
<feature type="domain" description="Phosphatidic acid phosphatase type 2/haloperoxidase" evidence="2">
    <location>
        <begin position="94"/>
        <end position="221"/>
    </location>
</feature>
<feature type="transmembrane region" description="Helical" evidence="1">
    <location>
        <begin position="89"/>
        <end position="108"/>
    </location>
</feature>
<proteinExistence type="predicted"/>
<sequence>MPIVWSRFYRQHMLLLAVTGICLALLFHLTALDVQLEDAWHSATGEAWPLRNAWWTSTLMHTWLRYVLNIAALVTLWQAWKHRRDADALRWRVVAISALVVPLLVGIGKRLSPMHCPWDIDRYGGHAPYYDPFAALLAYIPQPGHCFPAGFVSAGSWLLAFVLFFYPARPRVSLAVGIAASGLILAMGLVQQMRGAHFLSHVLWTLWLSWAIVLAVHTGVRAWRTPSELIRKAAA</sequence>
<organism evidence="3 4">
    <name type="scientific">Thermomonas beijingensis</name>
    <dbReference type="NCBI Taxonomy" id="2872701"/>
    <lineage>
        <taxon>Bacteria</taxon>
        <taxon>Pseudomonadati</taxon>
        <taxon>Pseudomonadota</taxon>
        <taxon>Gammaproteobacteria</taxon>
        <taxon>Lysobacterales</taxon>
        <taxon>Lysobacteraceae</taxon>
        <taxon>Thermomonas</taxon>
    </lineage>
</organism>
<feature type="transmembrane region" description="Helical" evidence="1">
    <location>
        <begin position="202"/>
        <end position="223"/>
    </location>
</feature>
<keyword evidence="1" id="KW-0812">Transmembrane</keyword>
<protein>
    <recommendedName>
        <fullName evidence="2">Phosphatidic acid phosphatase type 2/haloperoxidase domain-containing protein</fullName>
    </recommendedName>
</protein>
<dbReference type="Proteomes" id="UP001430290">
    <property type="component" value="Unassembled WGS sequence"/>
</dbReference>
<dbReference type="Pfam" id="PF01569">
    <property type="entry name" value="PAP2"/>
    <property type="match status" value="1"/>
</dbReference>
<gene>
    <name evidence="3" type="ORF">K7B09_00090</name>
</gene>
<evidence type="ECO:0000313" key="4">
    <source>
        <dbReference type="Proteomes" id="UP001430290"/>
    </source>
</evidence>
<accession>A0ABS7TA51</accession>
<name>A0ABS7TA51_9GAMM</name>
<dbReference type="RefSeq" id="WP_223625253.1">
    <property type="nucleotide sequence ID" value="NZ_JAIQDJ010000001.1"/>
</dbReference>
<evidence type="ECO:0000313" key="3">
    <source>
        <dbReference type="EMBL" id="MBZ4184731.1"/>
    </source>
</evidence>
<feature type="transmembrane region" description="Helical" evidence="1">
    <location>
        <begin position="147"/>
        <end position="165"/>
    </location>
</feature>
<dbReference type="CDD" id="cd03396">
    <property type="entry name" value="PAP2_like_6"/>
    <property type="match status" value="1"/>
</dbReference>
<evidence type="ECO:0000256" key="1">
    <source>
        <dbReference type="SAM" id="Phobius"/>
    </source>
</evidence>
<feature type="transmembrane region" description="Helical" evidence="1">
    <location>
        <begin position="172"/>
        <end position="190"/>
    </location>
</feature>
<dbReference type="SUPFAM" id="SSF48317">
    <property type="entry name" value="Acid phosphatase/Vanadium-dependent haloperoxidase"/>
    <property type="match status" value="1"/>
</dbReference>
<dbReference type="InterPro" id="IPR000326">
    <property type="entry name" value="PAP2/HPO"/>
</dbReference>
<keyword evidence="4" id="KW-1185">Reference proteome</keyword>
<reference evidence="3" key="1">
    <citation type="submission" date="2021-09" db="EMBL/GenBank/DDBJ databases">
        <authorList>
            <person name="Wu T."/>
            <person name="Guo S.Z."/>
        </authorList>
    </citation>
    <scope>NUCLEOTIDE SEQUENCE</scope>
    <source>
        <strain evidence="3">RSS-23</strain>
    </source>
</reference>
<dbReference type="InterPro" id="IPR036938">
    <property type="entry name" value="PAP2/HPO_sf"/>
</dbReference>